<evidence type="ECO:0000313" key="3">
    <source>
        <dbReference type="EMBL" id="CAK0851915.1"/>
    </source>
</evidence>
<reference evidence="3" key="1">
    <citation type="submission" date="2023-10" db="EMBL/GenBank/DDBJ databases">
        <authorList>
            <person name="Chen Y."/>
            <person name="Shah S."/>
            <person name="Dougan E. K."/>
            <person name="Thang M."/>
            <person name="Chan C."/>
        </authorList>
    </citation>
    <scope>NUCLEOTIDE SEQUENCE [LARGE SCALE GENOMIC DNA]</scope>
</reference>
<sequence>VQPMADPRLALDLWASHVHELLLCLRLPQRSLEELLRGAIKHEGQPNVLPRSMAQLRAQEKGLVRRLVLDSLTQVLFPAEALQHCKKGADSFLSRCEPLFAHLLRLAHANPARRFRRLAHVFADFNYLQNEAWTLDQELKTTFGANLPHARPCWVFIFQHCLQAMIAKLLLGFELDLYDQFEFHMIYWYVEYLFGLRIYTLNEVYHAKEQPAGGASKAKRGPQKHQQGAPGGLRPKSPPPSLLLLEATQASTRGLFRLLAFCLHGRLLRGPPAPSGGLEQRFVLRFRPLEHFRLPNLPLFSHFEKSCASVSSQLPGQDKVVLDAAAASLGEGAQLLDRVAAARGDAEQLQPLLEEAKAMKRVVVANQLAVTRNLRFDDEALLRGTFSTDALRHWGAILDVNNGGGDWYSLSEPADHVDVFVSHNWSNSRADKFLILALHFNLRLKPWNWNGQFARCSNIL</sequence>
<proteinExistence type="predicted"/>
<organism evidence="3 4">
    <name type="scientific">Prorocentrum cordatum</name>
    <dbReference type="NCBI Taxonomy" id="2364126"/>
    <lineage>
        <taxon>Eukaryota</taxon>
        <taxon>Sar</taxon>
        <taxon>Alveolata</taxon>
        <taxon>Dinophyceae</taxon>
        <taxon>Prorocentrales</taxon>
        <taxon>Prorocentraceae</taxon>
        <taxon>Prorocentrum</taxon>
    </lineage>
</organism>
<dbReference type="InterPro" id="IPR057982">
    <property type="entry name" value="TPR_NAA35"/>
</dbReference>
<feature type="non-terminal residue" evidence="3">
    <location>
        <position position="1"/>
    </location>
</feature>
<dbReference type="PANTHER" id="PTHR21373">
    <property type="entry name" value="GLUCOSE REPRESSIBLE PROTEIN MAK10"/>
    <property type="match status" value="1"/>
</dbReference>
<dbReference type="PANTHER" id="PTHR21373:SF0">
    <property type="entry name" value="N-ALPHA-ACETYLTRANSFERASE 35, NATC AUXILIARY SUBUNIT"/>
    <property type="match status" value="1"/>
</dbReference>
<feature type="domain" description="NAA35-like TPR repeats" evidence="2">
    <location>
        <begin position="29"/>
        <end position="370"/>
    </location>
</feature>
<dbReference type="Pfam" id="PF25789">
    <property type="entry name" value="TPR_NAA35"/>
    <property type="match status" value="1"/>
</dbReference>
<name>A0ABN9U305_9DINO</name>
<protein>
    <recommendedName>
        <fullName evidence="2">NAA35-like TPR repeats domain-containing protein</fullName>
    </recommendedName>
</protein>
<comment type="caution">
    <text evidence="3">The sequence shown here is derived from an EMBL/GenBank/DDBJ whole genome shotgun (WGS) entry which is preliminary data.</text>
</comment>
<gene>
    <name evidence="3" type="ORF">PCOR1329_LOCUS43910</name>
</gene>
<evidence type="ECO:0000259" key="2">
    <source>
        <dbReference type="Pfam" id="PF25789"/>
    </source>
</evidence>
<feature type="region of interest" description="Disordered" evidence="1">
    <location>
        <begin position="212"/>
        <end position="238"/>
    </location>
</feature>
<keyword evidence="4" id="KW-1185">Reference proteome</keyword>
<evidence type="ECO:0000313" key="4">
    <source>
        <dbReference type="Proteomes" id="UP001189429"/>
    </source>
</evidence>
<accession>A0ABN9U305</accession>
<dbReference type="InterPro" id="IPR007244">
    <property type="entry name" value="Naa35_N"/>
</dbReference>
<dbReference type="Proteomes" id="UP001189429">
    <property type="component" value="Unassembled WGS sequence"/>
</dbReference>
<evidence type="ECO:0000256" key="1">
    <source>
        <dbReference type="SAM" id="MobiDB-lite"/>
    </source>
</evidence>
<dbReference type="EMBL" id="CAUYUJ010015280">
    <property type="protein sequence ID" value="CAK0851915.1"/>
    <property type="molecule type" value="Genomic_DNA"/>
</dbReference>